<dbReference type="Gene3D" id="3.40.50.1820">
    <property type="entry name" value="alpha/beta hydrolase"/>
    <property type="match status" value="1"/>
</dbReference>
<sequence length="571" mass="63153">MATAPSPTTTITKPTILIIQGSFHTPLAYSSLKDTLTSLGHPVVHPILPSCSNTSSPKFPETTLADDANTIHLTLKNLIENLHQPIVVAMHSYGGLVGSNAIPPSLTFSHRKSLGLPGGVIHLFFFSAFLMPAGKSILQAFGEGPNSDVHADERMYFRDGAKTLYNDLEEEEAKLWEGRLVPCSWRVQETVLTGEAWRDVKSTYLVCEGDKAAPVSYQESFAALAGSKVIRCSAGHCPMLSQTQMLAESISEAAMEAIKDLEESGNVAYIPVNNLQLTVGKLIVREIAESICPDMRDGGIIHFHAHFSDRNSNVPFEIHCASYQRYFILLYESCELYFNNFNLFAHNAVIRMTMRMALIHRTHPVGQRHEVIKFGRAMIQPYILIIFNSFEKFYQGTALGPTSPLHCPLTLTPSLALSISIFPLSPTFPLALLQTHLQTLHAIPTPKLASIVGGAIMKPTPLPITPAPRAATTVPAIAYRAYLTTRQNIKTPRKWRERRNAWYVLNHATSPVNRAEGQRSVEYGRLFQACSDNQRVPEWRPKGALKLHGGPALKLLQTAMLILTLWSDGTK</sequence>
<dbReference type="SUPFAM" id="SSF53474">
    <property type="entry name" value="alpha/beta-Hydrolases"/>
    <property type="match status" value="1"/>
</dbReference>
<keyword evidence="3" id="KW-1185">Reference proteome</keyword>
<reference evidence="2 3" key="1">
    <citation type="submission" date="2020-03" db="EMBL/GenBank/DDBJ databases">
        <title>Draft Genome Sequence of Cudoniella acicularis.</title>
        <authorList>
            <person name="Buettner E."/>
            <person name="Kellner H."/>
        </authorList>
    </citation>
    <scope>NUCLEOTIDE SEQUENCE [LARGE SCALE GENOMIC DNA]</scope>
    <source>
        <strain evidence="2 3">DSM 108380</strain>
    </source>
</reference>
<dbReference type="PANTHER" id="PTHR37017:SF11">
    <property type="entry name" value="ESTERASE_LIPASE_THIOESTERASE DOMAIN-CONTAINING PROTEIN"/>
    <property type="match status" value="1"/>
</dbReference>
<dbReference type="InterPro" id="IPR029058">
    <property type="entry name" value="AB_hydrolase_fold"/>
</dbReference>
<organism evidence="2 3">
    <name type="scientific">Cudoniella acicularis</name>
    <dbReference type="NCBI Taxonomy" id="354080"/>
    <lineage>
        <taxon>Eukaryota</taxon>
        <taxon>Fungi</taxon>
        <taxon>Dikarya</taxon>
        <taxon>Ascomycota</taxon>
        <taxon>Pezizomycotina</taxon>
        <taxon>Leotiomycetes</taxon>
        <taxon>Helotiales</taxon>
        <taxon>Tricladiaceae</taxon>
        <taxon>Cudoniella</taxon>
    </lineage>
</organism>
<dbReference type="Proteomes" id="UP000566819">
    <property type="component" value="Unassembled WGS sequence"/>
</dbReference>
<feature type="domain" description="AB hydrolase-1" evidence="1">
    <location>
        <begin position="17"/>
        <end position="247"/>
    </location>
</feature>
<evidence type="ECO:0000259" key="1">
    <source>
        <dbReference type="Pfam" id="PF12697"/>
    </source>
</evidence>
<evidence type="ECO:0000313" key="3">
    <source>
        <dbReference type="Proteomes" id="UP000566819"/>
    </source>
</evidence>
<dbReference type="PANTHER" id="PTHR37017">
    <property type="entry name" value="AB HYDROLASE-1 DOMAIN-CONTAINING PROTEIN-RELATED"/>
    <property type="match status" value="1"/>
</dbReference>
<evidence type="ECO:0000313" key="2">
    <source>
        <dbReference type="EMBL" id="KAF4627988.1"/>
    </source>
</evidence>
<dbReference type="OrthoDB" id="1263307at2759"/>
<name>A0A8H4VZ06_9HELO</name>
<dbReference type="Pfam" id="PF12697">
    <property type="entry name" value="Abhydrolase_6"/>
    <property type="match status" value="1"/>
</dbReference>
<protein>
    <recommendedName>
        <fullName evidence="1">AB hydrolase-1 domain-containing protein</fullName>
    </recommendedName>
</protein>
<dbReference type="EMBL" id="JAAMPI010000877">
    <property type="protein sequence ID" value="KAF4627988.1"/>
    <property type="molecule type" value="Genomic_DNA"/>
</dbReference>
<dbReference type="InterPro" id="IPR052897">
    <property type="entry name" value="Sec-Metab_Biosynth_Hydrolase"/>
</dbReference>
<comment type="caution">
    <text evidence="2">The sequence shown here is derived from an EMBL/GenBank/DDBJ whole genome shotgun (WGS) entry which is preliminary data.</text>
</comment>
<gene>
    <name evidence="2" type="ORF">G7Y89_g10164</name>
</gene>
<accession>A0A8H4VZ06</accession>
<proteinExistence type="predicted"/>
<dbReference type="InterPro" id="IPR000073">
    <property type="entry name" value="AB_hydrolase_1"/>
</dbReference>
<dbReference type="AlphaFoldDB" id="A0A8H4VZ06"/>